<gene>
    <name evidence="2" type="ORF">BRENAR_LOCUS2164</name>
</gene>
<accession>A0A448YKK8</accession>
<proteinExistence type="predicted"/>
<organism evidence="2 3">
    <name type="scientific">Brettanomyces naardenensis</name>
    <name type="common">Yeast</name>
    <dbReference type="NCBI Taxonomy" id="13370"/>
    <lineage>
        <taxon>Eukaryota</taxon>
        <taxon>Fungi</taxon>
        <taxon>Dikarya</taxon>
        <taxon>Ascomycota</taxon>
        <taxon>Saccharomycotina</taxon>
        <taxon>Pichiomycetes</taxon>
        <taxon>Pichiales</taxon>
        <taxon>Pichiaceae</taxon>
        <taxon>Brettanomyces</taxon>
    </lineage>
</organism>
<dbReference type="OrthoDB" id="3991203at2759"/>
<keyword evidence="3" id="KW-1185">Reference proteome</keyword>
<feature type="region of interest" description="Disordered" evidence="1">
    <location>
        <begin position="1"/>
        <end position="20"/>
    </location>
</feature>
<evidence type="ECO:0000256" key="1">
    <source>
        <dbReference type="SAM" id="MobiDB-lite"/>
    </source>
</evidence>
<dbReference type="EMBL" id="CAACVR010000012">
    <property type="protein sequence ID" value="VEU21431.1"/>
    <property type="molecule type" value="Genomic_DNA"/>
</dbReference>
<evidence type="ECO:0000313" key="3">
    <source>
        <dbReference type="Proteomes" id="UP000290900"/>
    </source>
</evidence>
<feature type="compositionally biased region" description="Basic and acidic residues" evidence="1">
    <location>
        <begin position="87"/>
        <end position="99"/>
    </location>
</feature>
<dbReference type="AlphaFoldDB" id="A0A448YKK8"/>
<reference evidence="2 3" key="1">
    <citation type="submission" date="2018-12" db="EMBL/GenBank/DDBJ databases">
        <authorList>
            <person name="Tiukova I."/>
            <person name="Dainat J."/>
        </authorList>
    </citation>
    <scope>NUCLEOTIDE SEQUENCE [LARGE SCALE GENOMIC DNA]</scope>
</reference>
<dbReference type="Proteomes" id="UP000290900">
    <property type="component" value="Unassembled WGS sequence"/>
</dbReference>
<feature type="region of interest" description="Disordered" evidence="1">
    <location>
        <begin position="50"/>
        <end position="99"/>
    </location>
</feature>
<dbReference type="InParanoid" id="A0A448YKK8"/>
<sequence>MFRSGLRSVISGARRAPTADSKLFARFQSNSSSSSQSASASSLAKKKLTLLEQQQQQQQQQKSKVDEDVEEQQVEDGSVSNGKKLSKQGDLDNRLQSKETRIRRGFSSVNKVPSTASIRAKDILLDSLLQGYRPLTLPLVPPQAPKRSPTVVYFEFDDNMDVLENGLNELTGNNAGGIQTSVDILKDKNLTRYQYSNYSFSADGDPLYKEGDLEDHLHKEQNSKLTKAFNESYKLSNRKVGRRRMQYVHNSKRHKGRK</sequence>
<name>A0A448YKK8_BRENA</name>
<protein>
    <submittedName>
        <fullName evidence="2">DEKNAAC102224</fullName>
    </submittedName>
</protein>
<evidence type="ECO:0000313" key="2">
    <source>
        <dbReference type="EMBL" id="VEU21431.1"/>
    </source>
</evidence>